<dbReference type="Proteomes" id="UP000646548">
    <property type="component" value="Unassembled WGS sequence"/>
</dbReference>
<feature type="region of interest" description="Disordered" evidence="1">
    <location>
        <begin position="1"/>
        <end position="52"/>
    </location>
</feature>
<evidence type="ECO:0000313" key="3">
    <source>
        <dbReference type="Proteomes" id="UP000646548"/>
    </source>
</evidence>
<evidence type="ECO:0000256" key="1">
    <source>
        <dbReference type="SAM" id="MobiDB-lite"/>
    </source>
</evidence>
<name>A0A834FMR5_ORYME</name>
<evidence type="ECO:0000313" key="2">
    <source>
        <dbReference type="EMBL" id="KAF6737093.1"/>
    </source>
</evidence>
<feature type="compositionally biased region" description="Basic and acidic residues" evidence="1">
    <location>
        <begin position="39"/>
        <end position="48"/>
    </location>
</feature>
<dbReference type="EMBL" id="WKFB01000072">
    <property type="protein sequence ID" value="KAF6737093.1"/>
    <property type="molecule type" value="Genomic_DNA"/>
</dbReference>
<organism evidence="2 3">
    <name type="scientific">Oryzias melastigma</name>
    <name type="common">Marine medaka</name>
    <dbReference type="NCBI Taxonomy" id="30732"/>
    <lineage>
        <taxon>Eukaryota</taxon>
        <taxon>Metazoa</taxon>
        <taxon>Chordata</taxon>
        <taxon>Craniata</taxon>
        <taxon>Vertebrata</taxon>
        <taxon>Euteleostomi</taxon>
        <taxon>Actinopterygii</taxon>
        <taxon>Neopterygii</taxon>
        <taxon>Teleostei</taxon>
        <taxon>Neoteleostei</taxon>
        <taxon>Acanthomorphata</taxon>
        <taxon>Ovalentaria</taxon>
        <taxon>Atherinomorphae</taxon>
        <taxon>Beloniformes</taxon>
        <taxon>Adrianichthyidae</taxon>
        <taxon>Oryziinae</taxon>
        <taxon>Oryzias</taxon>
    </lineage>
</organism>
<reference evidence="2" key="1">
    <citation type="journal article" name="BMC Genomics">
        <title>Long-read sequencing and de novo genome assembly of marine medaka (Oryzias melastigma).</title>
        <authorList>
            <person name="Liang P."/>
            <person name="Saqib H.S.A."/>
            <person name="Ni X."/>
            <person name="Shen Y."/>
        </authorList>
    </citation>
    <scope>NUCLEOTIDE SEQUENCE</scope>
    <source>
        <strain evidence="2">Bigg-433</strain>
    </source>
</reference>
<comment type="caution">
    <text evidence="2">The sequence shown here is derived from an EMBL/GenBank/DDBJ whole genome shotgun (WGS) entry which is preliminary data.</text>
</comment>
<dbReference type="AlphaFoldDB" id="A0A834FMR5"/>
<sequence>MDPVQKASSSSSMRAGLDLQSQESSGGGVDGLTRKRTLRFTEERRRGDSGSLQVRSPIGGKWLLRVKFLLIGSTNAGPTPLFSRSGAVCASGRTLASMIRLFPLGTRTHLHFEIRLQQVWLCNPLLGFSNEGPDVLQSGCRKEQRSQTHWHHGFTPPPSGI</sequence>
<gene>
    <name evidence="2" type="ORF">FQA47_014167</name>
</gene>
<accession>A0A834FMR5</accession>
<proteinExistence type="predicted"/>
<feature type="compositionally biased region" description="Polar residues" evidence="1">
    <location>
        <begin position="1"/>
        <end position="24"/>
    </location>
</feature>
<protein>
    <submittedName>
        <fullName evidence="2">Uncharacterized protein</fullName>
    </submittedName>
</protein>